<feature type="transmembrane region" description="Helical" evidence="5">
    <location>
        <begin position="71"/>
        <end position="95"/>
    </location>
</feature>
<sequence>MISEIIFTTILFLEVFVIIFIIISIITPNRRFWPPPSKNSWQFYFFWAGFYYGLIAFIILGILSWNSSNTFLMLRIITGVPLFFSGSLIFIWGVATLKMDRTFGLKGNKIISNGPYKFSRNPQYLGLFFFISGFMILTSSLLILISGILGIILFIPFPFSEEPWLKQQYGKEYEDYCKKVRRFI</sequence>
<evidence type="ECO:0000256" key="1">
    <source>
        <dbReference type="ARBA" id="ARBA00004127"/>
    </source>
</evidence>
<feature type="transmembrane region" description="Helical" evidence="5">
    <location>
        <begin position="6"/>
        <end position="29"/>
    </location>
</feature>
<organism evidence="6">
    <name type="scientific">marine sediment metagenome</name>
    <dbReference type="NCBI Taxonomy" id="412755"/>
    <lineage>
        <taxon>unclassified sequences</taxon>
        <taxon>metagenomes</taxon>
        <taxon>ecological metagenomes</taxon>
    </lineage>
</organism>
<evidence type="ECO:0000256" key="2">
    <source>
        <dbReference type="ARBA" id="ARBA00022692"/>
    </source>
</evidence>
<gene>
    <name evidence="6" type="ORF">LCGC14_1351760</name>
</gene>
<dbReference type="InterPro" id="IPR052527">
    <property type="entry name" value="Metal_cation-efflux_comp"/>
</dbReference>
<dbReference type="PANTHER" id="PTHR43847:SF1">
    <property type="entry name" value="BLL3993 PROTEIN"/>
    <property type="match status" value="1"/>
</dbReference>
<protein>
    <recommendedName>
        <fullName evidence="7">Steroid 5-alpha reductase C-terminal domain-containing protein</fullName>
    </recommendedName>
</protein>
<keyword evidence="3 5" id="KW-1133">Transmembrane helix</keyword>
<proteinExistence type="predicted"/>
<reference evidence="6" key="1">
    <citation type="journal article" date="2015" name="Nature">
        <title>Complex archaea that bridge the gap between prokaryotes and eukaryotes.</title>
        <authorList>
            <person name="Spang A."/>
            <person name="Saw J.H."/>
            <person name="Jorgensen S.L."/>
            <person name="Zaremba-Niedzwiedzka K."/>
            <person name="Martijn J."/>
            <person name="Lind A.E."/>
            <person name="van Eijk R."/>
            <person name="Schleper C."/>
            <person name="Guy L."/>
            <person name="Ettema T.J."/>
        </authorList>
    </citation>
    <scope>NUCLEOTIDE SEQUENCE</scope>
</reference>
<evidence type="ECO:0008006" key="7">
    <source>
        <dbReference type="Google" id="ProtNLM"/>
    </source>
</evidence>
<keyword evidence="4 5" id="KW-0472">Membrane</keyword>
<dbReference type="Pfam" id="PF04191">
    <property type="entry name" value="PEMT"/>
    <property type="match status" value="1"/>
</dbReference>
<dbReference type="PANTHER" id="PTHR43847">
    <property type="entry name" value="BLL3993 PROTEIN"/>
    <property type="match status" value="1"/>
</dbReference>
<dbReference type="InterPro" id="IPR007318">
    <property type="entry name" value="Phopholipid_MeTrfase"/>
</dbReference>
<evidence type="ECO:0000313" key="6">
    <source>
        <dbReference type="EMBL" id="KKM79254.1"/>
    </source>
</evidence>
<dbReference type="Gene3D" id="1.20.120.1630">
    <property type="match status" value="1"/>
</dbReference>
<feature type="transmembrane region" description="Helical" evidence="5">
    <location>
        <begin position="127"/>
        <end position="155"/>
    </location>
</feature>
<dbReference type="GO" id="GO:0012505">
    <property type="term" value="C:endomembrane system"/>
    <property type="evidence" value="ECO:0007669"/>
    <property type="project" value="UniProtKB-SubCell"/>
</dbReference>
<name>A0A0F9KAP7_9ZZZZ</name>
<dbReference type="EMBL" id="LAZR01008359">
    <property type="protein sequence ID" value="KKM79254.1"/>
    <property type="molecule type" value="Genomic_DNA"/>
</dbReference>
<comment type="caution">
    <text evidence="6">The sequence shown here is derived from an EMBL/GenBank/DDBJ whole genome shotgun (WGS) entry which is preliminary data.</text>
</comment>
<accession>A0A0F9KAP7</accession>
<evidence type="ECO:0000256" key="4">
    <source>
        <dbReference type="ARBA" id="ARBA00023136"/>
    </source>
</evidence>
<feature type="transmembrane region" description="Helical" evidence="5">
    <location>
        <begin position="41"/>
        <end position="65"/>
    </location>
</feature>
<evidence type="ECO:0000256" key="3">
    <source>
        <dbReference type="ARBA" id="ARBA00022989"/>
    </source>
</evidence>
<evidence type="ECO:0000256" key="5">
    <source>
        <dbReference type="SAM" id="Phobius"/>
    </source>
</evidence>
<keyword evidence="2 5" id="KW-0812">Transmembrane</keyword>
<dbReference type="AlphaFoldDB" id="A0A0F9KAP7"/>
<comment type="subcellular location">
    <subcellularLocation>
        <location evidence="1">Endomembrane system</location>
        <topology evidence="1">Multi-pass membrane protein</topology>
    </subcellularLocation>
</comment>